<keyword evidence="3" id="KW-1185">Reference proteome</keyword>
<dbReference type="Proteomes" id="UP001159641">
    <property type="component" value="Unassembled WGS sequence"/>
</dbReference>
<proteinExistence type="predicted"/>
<evidence type="ECO:0000313" key="2">
    <source>
        <dbReference type="EMBL" id="KAJ8776062.1"/>
    </source>
</evidence>
<evidence type="ECO:0000256" key="1">
    <source>
        <dbReference type="SAM" id="MobiDB-lite"/>
    </source>
</evidence>
<evidence type="ECO:0000313" key="3">
    <source>
        <dbReference type="Proteomes" id="UP001159641"/>
    </source>
</evidence>
<name>A0AB34GA83_ESCRO</name>
<gene>
    <name evidence="2" type="ORF">J1605_015906</name>
</gene>
<protein>
    <submittedName>
        <fullName evidence="2">Uncharacterized protein</fullName>
    </submittedName>
</protein>
<reference evidence="2 3" key="1">
    <citation type="submission" date="2022-11" db="EMBL/GenBank/DDBJ databases">
        <title>Whole genome sequence of Eschrichtius robustus ER-17-0199.</title>
        <authorList>
            <person name="Bruniche-Olsen A."/>
            <person name="Black A.N."/>
            <person name="Fields C.J."/>
            <person name="Walden K."/>
            <person name="Dewoody J.A."/>
        </authorList>
    </citation>
    <scope>NUCLEOTIDE SEQUENCE [LARGE SCALE GENOMIC DNA]</scope>
    <source>
        <strain evidence="2">ER-17-0199</strain>
        <tissue evidence="2">Blubber</tissue>
    </source>
</reference>
<comment type="caution">
    <text evidence="2">The sequence shown here is derived from an EMBL/GenBank/DDBJ whole genome shotgun (WGS) entry which is preliminary data.</text>
</comment>
<dbReference type="AlphaFoldDB" id="A0AB34GA83"/>
<accession>A0AB34GA83</accession>
<sequence>MLVWVFPDPAPWLPGQPVCPALPGSCVPRAGRSRDRPTGQGGAVTAGPDAGARGTRGEPAPARVLKPRCAPGGGAPWACPGPRPAGPRSWEAVADSGRDFGFGQMSPNPRHQLVSLAPNQRAALAGSPGRHPELP</sequence>
<organism evidence="2 3">
    <name type="scientific">Eschrichtius robustus</name>
    <name type="common">California gray whale</name>
    <name type="synonym">Eschrichtius gibbosus</name>
    <dbReference type="NCBI Taxonomy" id="9764"/>
    <lineage>
        <taxon>Eukaryota</taxon>
        <taxon>Metazoa</taxon>
        <taxon>Chordata</taxon>
        <taxon>Craniata</taxon>
        <taxon>Vertebrata</taxon>
        <taxon>Euteleostomi</taxon>
        <taxon>Mammalia</taxon>
        <taxon>Eutheria</taxon>
        <taxon>Laurasiatheria</taxon>
        <taxon>Artiodactyla</taxon>
        <taxon>Whippomorpha</taxon>
        <taxon>Cetacea</taxon>
        <taxon>Mysticeti</taxon>
        <taxon>Eschrichtiidae</taxon>
        <taxon>Eschrichtius</taxon>
    </lineage>
</organism>
<feature type="region of interest" description="Disordered" evidence="1">
    <location>
        <begin position="25"/>
        <end position="111"/>
    </location>
</feature>
<dbReference type="EMBL" id="JAIQCJ010002527">
    <property type="protein sequence ID" value="KAJ8776062.1"/>
    <property type="molecule type" value="Genomic_DNA"/>
</dbReference>